<dbReference type="EMBL" id="VBAJ01000218">
    <property type="protein sequence ID" value="TMJ06820.1"/>
    <property type="molecule type" value="Genomic_DNA"/>
</dbReference>
<evidence type="ECO:0000313" key="2">
    <source>
        <dbReference type="Proteomes" id="UP000318661"/>
    </source>
</evidence>
<evidence type="ECO:0000313" key="1">
    <source>
        <dbReference type="EMBL" id="TMJ06820.1"/>
    </source>
</evidence>
<proteinExistence type="predicted"/>
<dbReference type="Proteomes" id="UP000318661">
    <property type="component" value="Unassembled WGS sequence"/>
</dbReference>
<sequence>MHTKRVPLFVTWTPDEGLEALQARLPSAVDAYATAYARYFEECRKPGDQMRDPYPRVILIPGLGMVTA</sequence>
<name>A0A537LFP6_9BACT</name>
<organism evidence="1 2">
    <name type="scientific">Candidatus Segetimicrobium genomatis</name>
    <dbReference type="NCBI Taxonomy" id="2569760"/>
    <lineage>
        <taxon>Bacteria</taxon>
        <taxon>Bacillati</taxon>
        <taxon>Candidatus Sysuimicrobiota</taxon>
        <taxon>Candidatus Sysuimicrobiia</taxon>
        <taxon>Candidatus Sysuimicrobiales</taxon>
        <taxon>Candidatus Segetimicrobiaceae</taxon>
        <taxon>Candidatus Segetimicrobium</taxon>
    </lineage>
</organism>
<protein>
    <submittedName>
        <fullName evidence="1">Uncharacterized protein</fullName>
    </submittedName>
</protein>
<feature type="non-terminal residue" evidence="1">
    <location>
        <position position="68"/>
    </location>
</feature>
<gene>
    <name evidence="1" type="ORF">E6G99_08515</name>
</gene>
<comment type="caution">
    <text evidence="1">The sequence shown here is derived from an EMBL/GenBank/DDBJ whole genome shotgun (WGS) entry which is preliminary data.</text>
</comment>
<accession>A0A537LFP6</accession>
<reference evidence="1 2" key="1">
    <citation type="journal article" date="2019" name="Nat. Microbiol.">
        <title>Mediterranean grassland soil C-N compound turnover is dependent on rainfall and depth, and is mediated by genomically divergent microorganisms.</title>
        <authorList>
            <person name="Diamond S."/>
            <person name="Andeer P.F."/>
            <person name="Li Z."/>
            <person name="Crits-Christoph A."/>
            <person name="Burstein D."/>
            <person name="Anantharaman K."/>
            <person name="Lane K.R."/>
            <person name="Thomas B.C."/>
            <person name="Pan C."/>
            <person name="Northen T.R."/>
            <person name="Banfield J.F."/>
        </authorList>
    </citation>
    <scope>NUCLEOTIDE SEQUENCE [LARGE SCALE GENOMIC DNA]</scope>
    <source>
        <strain evidence="1">NP_2</strain>
    </source>
</reference>
<dbReference type="AlphaFoldDB" id="A0A537LFP6"/>